<reference evidence="3" key="1">
    <citation type="journal article" date="2019" name="Int. J. Syst. Evol. Microbiol.">
        <title>The Global Catalogue of Microorganisms (GCM) 10K type strain sequencing project: providing services to taxonomists for standard genome sequencing and annotation.</title>
        <authorList>
            <consortium name="The Broad Institute Genomics Platform"/>
            <consortium name="The Broad Institute Genome Sequencing Center for Infectious Disease"/>
            <person name="Wu L."/>
            <person name="Ma J."/>
        </authorList>
    </citation>
    <scope>NUCLEOTIDE SEQUENCE [LARGE SCALE GENOMIC DNA]</scope>
    <source>
        <strain evidence="3">CCUG 49560</strain>
    </source>
</reference>
<accession>A0ABV9EV75</accession>
<organism evidence="2 3">
    <name type="scientific">Sphaerisporangium corydalis</name>
    <dbReference type="NCBI Taxonomy" id="1441875"/>
    <lineage>
        <taxon>Bacteria</taxon>
        <taxon>Bacillati</taxon>
        <taxon>Actinomycetota</taxon>
        <taxon>Actinomycetes</taxon>
        <taxon>Streptosporangiales</taxon>
        <taxon>Streptosporangiaceae</taxon>
        <taxon>Sphaerisporangium</taxon>
    </lineage>
</organism>
<dbReference type="EMBL" id="JBHSFN010000057">
    <property type="protein sequence ID" value="MFC4592507.1"/>
    <property type="molecule type" value="Genomic_DNA"/>
</dbReference>
<proteinExistence type="predicted"/>
<dbReference type="Proteomes" id="UP001595891">
    <property type="component" value="Unassembled WGS sequence"/>
</dbReference>
<gene>
    <name evidence="2" type="ORF">ACFO8L_40925</name>
</gene>
<keyword evidence="3" id="KW-1185">Reference proteome</keyword>
<evidence type="ECO:0000256" key="1">
    <source>
        <dbReference type="SAM" id="MobiDB-lite"/>
    </source>
</evidence>
<feature type="compositionally biased region" description="Pro residues" evidence="1">
    <location>
        <begin position="155"/>
        <end position="166"/>
    </location>
</feature>
<protein>
    <submittedName>
        <fullName evidence="2">Uncharacterized protein</fullName>
    </submittedName>
</protein>
<evidence type="ECO:0000313" key="3">
    <source>
        <dbReference type="Proteomes" id="UP001595891"/>
    </source>
</evidence>
<feature type="non-terminal residue" evidence="2">
    <location>
        <position position="166"/>
    </location>
</feature>
<dbReference type="RefSeq" id="WP_380708855.1">
    <property type="nucleotide sequence ID" value="NZ_JBHSFN010000057.1"/>
</dbReference>
<feature type="compositionally biased region" description="Polar residues" evidence="1">
    <location>
        <begin position="136"/>
        <end position="151"/>
    </location>
</feature>
<name>A0ABV9EV75_9ACTN</name>
<sequence length="166" mass="17726">MITMLVTTVLVTGAALSGAPGEGIPRPQLSKCAQVRWLRGFDTPAGLRSLNPFRWLHDPSPQKADTAAALWRDDLIPRGPDSILHNILATIPATPPDSIAIDWKAMTPARWPEVTSTLLRDLASSSIIITVCENLPTPNASHPTEPTPASTPDQPGNPPPPHPPPP</sequence>
<evidence type="ECO:0000313" key="2">
    <source>
        <dbReference type="EMBL" id="MFC4592507.1"/>
    </source>
</evidence>
<comment type="caution">
    <text evidence="2">The sequence shown here is derived from an EMBL/GenBank/DDBJ whole genome shotgun (WGS) entry which is preliminary data.</text>
</comment>
<feature type="region of interest" description="Disordered" evidence="1">
    <location>
        <begin position="136"/>
        <end position="166"/>
    </location>
</feature>